<dbReference type="InterPro" id="IPR017972">
    <property type="entry name" value="Cyt_P450_CS"/>
</dbReference>
<keyword evidence="3" id="KW-0560">Oxidoreductase</keyword>
<comment type="similarity">
    <text evidence="2 3">Belongs to the cytochrome P450 family.</text>
</comment>
<dbReference type="PANTHER" id="PTHR46696:SF1">
    <property type="entry name" value="CYTOCHROME P450 YJIB-RELATED"/>
    <property type="match status" value="1"/>
</dbReference>
<dbReference type="PRINTS" id="PR00359">
    <property type="entry name" value="BP450"/>
</dbReference>
<accession>A0ABT1CWN4</accession>
<dbReference type="Pfam" id="PF00067">
    <property type="entry name" value="p450"/>
    <property type="match status" value="1"/>
</dbReference>
<dbReference type="EMBL" id="JAAAML010000003">
    <property type="protein sequence ID" value="MCO6409776.1"/>
    <property type="molecule type" value="Genomic_DNA"/>
</dbReference>
<protein>
    <submittedName>
        <fullName evidence="4">Cytochrome P450</fullName>
    </submittedName>
</protein>
<organism evidence="4 5">
    <name type="scientific">Hoeflea alexandrii</name>
    <dbReference type="NCBI Taxonomy" id="288436"/>
    <lineage>
        <taxon>Bacteria</taxon>
        <taxon>Pseudomonadati</taxon>
        <taxon>Pseudomonadota</taxon>
        <taxon>Alphaproteobacteria</taxon>
        <taxon>Hyphomicrobiales</taxon>
        <taxon>Rhizobiaceae</taxon>
        <taxon>Hoeflea</taxon>
    </lineage>
</organism>
<dbReference type="InterPro" id="IPR036396">
    <property type="entry name" value="Cyt_P450_sf"/>
</dbReference>
<dbReference type="InterPro" id="IPR001128">
    <property type="entry name" value="Cyt_P450"/>
</dbReference>
<evidence type="ECO:0000313" key="5">
    <source>
        <dbReference type="Proteomes" id="UP001320715"/>
    </source>
</evidence>
<reference evidence="4 5" key="1">
    <citation type="submission" date="2020-01" db="EMBL/GenBank/DDBJ databases">
        <title>Genomes of bacteria type strains.</title>
        <authorList>
            <person name="Chen J."/>
            <person name="Zhu S."/>
            <person name="Yang J."/>
        </authorList>
    </citation>
    <scope>NUCLEOTIDE SEQUENCE [LARGE SCALE GENOMIC DNA]</scope>
    <source>
        <strain evidence="4 5">DSM 16655</strain>
    </source>
</reference>
<name>A0ABT1CWN4_9HYPH</name>
<keyword evidence="3" id="KW-0479">Metal-binding</keyword>
<evidence type="ECO:0000256" key="3">
    <source>
        <dbReference type="RuleBase" id="RU000461"/>
    </source>
</evidence>
<sequence length="391" mass="43243">MAFAPTDETITIDQLTRDPYAVYRRLRAEAPVVTVRSIGRTLLTKAADTRAVKDNPALFSSNDPNTPMQRAFQAHTLMRKDGEDHMRERMAMTPTFSPANLKTLWIPAYEKLAGEYLDRLPRNETVDLFPALAGPLAARILAIILGIPGATDEEMQYWSQALIDGAGNFGYADEPFARVDACHAAMNAMVEARVPLLKAEPDQSALSVMINAADPIPFSQVLANLKIAIGGGINEPRDSLLTVLYGLLTNPDQLDEIKRTGNWSGAFEEGLRWVAPIQASSRCANEDTEIRGVDIRKGEIIMTVQASANHDEELFEDGHLYNALRPKTSHQSFGSGPHHCMGTHLARATIGKIILPMIFERFPDMQLVEPEKVVWWGFGFRGPLSLPVRLN</sequence>
<evidence type="ECO:0000313" key="4">
    <source>
        <dbReference type="EMBL" id="MCO6409776.1"/>
    </source>
</evidence>
<gene>
    <name evidence="4" type="ORF">GTW23_16455</name>
</gene>
<comment type="cofactor">
    <cofactor evidence="1">
        <name>heme</name>
        <dbReference type="ChEBI" id="CHEBI:30413"/>
    </cofactor>
</comment>
<keyword evidence="5" id="KW-1185">Reference proteome</keyword>
<dbReference type="Gene3D" id="1.10.630.10">
    <property type="entry name" value="Cytochrome P450"/>
    <property type="match status" value="1"/>
</dbReference>
<keyword evidence="3" id="KW-0349">Heme</keyword>
<dbReference type="PROSITE" id="PS00086">
    <property type="entry name" value="CYTOCHROME_P450"/>
    <property type="match status" value="1"/>
</dbReference>
<comment type="caution">
    <text evidence="4">The sequence shown here is derived from an EMBL/GenBank/DDBJ whole genome shotgun (WGS) entry which is preliminary data.</text>
</comment>
<dbReference type="PANTHER" id="PTHR46696">
    <property type="entry name" value="P450, PUTATIVE (EUROFUNG)-RELATED"/>
    <property type="match status" value="1"/>
</dbReference>
<dbReference type="RefSeq" id="WP_252916582.1">
    <property type="nucleotide sequence ID" value="NZ_JAAAML010000003.1"/>
</dbReference>
<proteinExistence type="inferred from homology"/>
<dbReference type="SUPFAM" id="SSF48264">
    <property type="entry name" value="Cytochrome P450"/>
    <property type="match status" value="1"/>
</dbReference>
<evidence type="ECO:0000256" key="2">
    <source>
        <dbReference type="ARBA" id="ARBA00010617"/>
    </source>
</evidence>
<dbReference type="InterPro" id="IPR002397">
    <property type="entry name" value="Cyt_P450_B"/>
</dbReference>
<keyword evidence="3" id="KW-0408">Iron</keyword>
<keyword evidence="3" id="KW-0503">Monooxygenase</keyword>
<evidence type="ECO:0000256" key="1">
    <source>
        <dbReference type="ARBA" id="ARBA00001971"/>
    </source>
</evidence>
<dbReference type="Proteomes" id="UP001320715">
    <property type="component" value="Unassembled WGS sequence"/>
</dbReference>